<dbReference type="EMBL" id="CP059693">
    <property type="protein sequence ID" value="WDE10759.1"/>
    <property type="molecule type" value="Genomic_DNA"/>
</dbReference>
<dbReference type="Proteomes" id="UP001215231">
    <property type="component" value="Chromosome"/>
</dbReference>
<protein>
    <submittedName>
        <fullName evidence="1">DUF2589 domain-containing protein</fullName>
    </submittedName>
</protein>
<evidence type="ECO:0000313" key="1">
    <source>
        <dbReference type="EMBL" id="WDE10759.1"/>
    </source>
</evidence>
<gene>
    <name evidence="1" type="ORF">H3N35_21305</name>
</gene>
<accession>A0ABY7VAT2</accession>
<name>A0ABY7VAT2_9GAMM</name>
<sequence length="180" mass="19825">MQLDDLVEAIMSSVASAQDEIEKQNIQNLSRYFNKDGEPEVVTVRLPSASAHLQAVGGNTSQPPQGSDGYQEIDIPLLTLLQVKPIKIKSMSVNFNISLTAVESIEQAAENEDKADNLLHTSTSTIMKKARKKKYMSTDLFGGSLFGRGKNRNAEVKITFESGEPPEGYLKLNSHLLKLF</sequence>
<organism evidence="1 2">
    <name type="scientific">Thalassomonas haliotis</name>
    <dbReference type="NCBI Taxonomy" id="485448"/>
    <lineage>
        <taxon>Bacteria</taxon>
        <taxon>Pseudomonadati</taxon>
        <taxon>Pseudomonadota</taxon>
        <taxon>Gammaproteobacteria</taxon>
        <taxon>Alteromonadales</taxon>
        <taxon>Colwelliaceae</taxon>
        <taxon>Thalassomonas</taxon>
    </lineage>
</organism>
<reference evidence="1 2" key="1">
    <citation type="journal article" date="2022" name="Mar. Drugs">
        <title>Bioassay-Guided Fractionation Leads to the Detection of Cholic Acid Generated by the Rare Thalassomonas sp.</title>
        <authorList>
            <person name="Pheiffer F."/>
            <person name="Schneider Y.K."/>
            <person name="Hansen E.H."/>
            <person name="Andersen J.H."/>
            <person name="Isaksson J."/>
            <person name="Busche T."/>
            <person name="R C."/>
            <person name="Kalinowski J."/>
            <person name="Zyl L.V."/>
            <person name="Trindade M."/>
        </authorList>
    </citation>
    <scope>NUCLEOTIDE SEQUENCE [LARGE SCALE GENOMIC DNA]</scope>
    <source>
        <strain evidence="1 2">A5K-61T</strain>
    </source>
</reference>
<proteinExistence type="predicted"/>
<dbReference type="Pfam" id="PF11655">
    <property type="entry name" value="DUF2589"/>
    <property type="match status" value="1"/>
</dbReference>
<evidence type="ECO:0000313" key="2">
    <source>
        <dbReference type="Proteomes" id="UP001215231"/>
    </source>
</evidence>
<keyword evidence="2" id="KW-1185">Reference proteome</keyword>
<dbReference type="RefSeq" id="WP_274050821.1">
    <property type="nucleotide sequence ID" value="NZ_CP059693.1"/>
</dbReference>
<dbReference type="InterPro" id="IPR024510">
    <property type="entry name" value="DUF2589"/>
</dbReference>